<name>A0A9W9QF34_PENBR</name>
<dbReference type="AlphaFoldDB" id="A0A9W9QF34"/>
<accession>A0A9W9QF34</accession>
<organism evidence="2 3">
    <name type="scientific">Penicillium brevicompactum</name>
    <dbReference type="NCBI Taxonomy" id="5074"/>
    <lineage>
        <taxon>Eukaryota</taxon>
        <taxon>Fungi</taxon>
        <taxon>Dikarya</taxon>
        <taxon>Ascomycota</taxon>
        <taxon>Pezizomycotina</taxon>
        <taxon>Eurotiomycetes</taxon>
        <taxon>Eurotiomycetidae</taxon>
        <taxon>Eurotiales</taxon>
        <taxon>Aspergillaceae</taxon>
        <taxon>Penicillium</taxon>
    </lineage>
</organism>
<evidence type="ECO:0000313" key="2">
    <source>
        <dbReference type="EMBL" id="KAJ5334969.1"/>
    </source>
</evidence>
<keyword evidence="1" id="KW-0472">Membrane</keyword>
<sequence length="787" mass="87217">MAWMRRHASPQDGSKEGPFSKLYKLNDEPKKVIITESIPTALKRCVLHIVPITVTIIIITFVMRGSYLGADLMSPIESETINLMLLQLAAKAHEIFIVTSLSIIVLQLVRNELLFGDGLPLGLIGSGLTFNNLAFFFSKEFFGSLKYVGRHDHKFRKIVFLTALVVAGLTAALAGPASAVLIVPKSQDWKAGGTQFYLNGSASDFWPADLSGDLSELQRFCNGSHSTRQGICPAAGFQSLWEHWGSVNSSNFRSQALRSYAKRLSGSDFYWPVSSPSSQIPARYMLGNAKSGNDGATSLIQPHAASVVFLQQLATDWWEAWKSQTGMPSDQVDDRVVSASFKNPISVVKCASPQRLHNSNNEVNFPSLNSRFNFGKNLPLVVHRLNHTAVNHLQFQWIHLPAKFGAASIGGIFEAPRATNKTARAVIACTVQTGWVPATVFIDKYTFWTGWYPWDVQYGERTPQWSIGDQRPTNGRITLGADWLSLLTPPATAPSNSSWRPSTIESIFLNAGLNSSSDGNTIDWLDMNSEVQDKVALIEAIVSSVMVDGLSRTGSHRSFNTSGDESHWSLANYIHQSDFATRLLSNKPALEAPAIDSEHLTKIEVSMKISGFSLQRSLAVYLSMSVLLTHLLMATAHIIYVVRYRRTSKSWESVAEIIALSQNSPPAFDILANTGGGIKSCQTFLQMAKIRVRSTADLPNHEHVELVFEDSNFPDHKQNSSWREQVELRDHDWSYQSVRSPFNTAQLPHGRDVDTWSVSTSTRTLMLPSHGDGIYPKDIVESDRLYV</sequence>
<evidence type="ECO:0000256" key="1">
    <source>
        <dbReference type="SAM" id="Phobius"/>
    </source>
</evidence>
<evidence type="ECO:0000313" key="3">
    <source>
        <dbReference type="Proteomes" id="UP001147695"/>
    </source>
</evidence>
<reference evidence="2" key="2">
    <citation type="journal article" date="2023" name="IMA Fungus">
        <title>Comparative genomic study of the Penicillium genus elucidates a diverse pangenome and 15 lateral gene transfer events.</title>
        <authorList>
            <person name="Petersen C."/>
            <person name="Sorensen T."/>
            <person name="Nielsen M.R."/>
            <person name="Sondergaard T.E."/>
            <person name="Sorensen J.L."/>
            <person name="Fitzpatrick D.A."/>
            <person name="Frisvad J.C."/>
            <person name="Nielsen K.L."/>
        </authorList>
    </citation>
    <scope>NUCLEOTIDE SEQUENCE</scope>
    <source>
        <strain evidence="2">IBT 35673</strain>
    </source>
</reference>
<feature type="transmembrane region" description="Helical" evidence="1">
    <location>
        <begin position="46"/>
        <end position="63"/>
    </location>
</feature>
<protein>
    <submittedName>
        <fullName evidence="2">Uncharacterized protein</fullName>
    </submittedName>
</protein>
<comment type="caution">
    <text evidence="2">The sequence shown here is derived from an EMBL/GenBank/DDBJ whole genome shotgun (WGS) entry which is preliminary data.</text>
</comment>
<feature type="transmembrane region" description="Helical" evidence="1">
    <location>
        <begin position="158"/>
        <end position="183"/>
    </location>
</feature>
<reference evidence="2" key="1">
    <citation type="submission" date="2022-12" db="EMBL/GenBank/DDBJ databases">
        <authorList>
            <person name="Petersen C."/>
        </authorList>
    </citation>
    <scope>NUCLEOTIDE SEQUENCE</scope>
    <source>
        <strain evidence="2">IBT 35673</strain>
    </source>
</reference>
<feature type="transmembrane region" description="Helical" evidence="1">
    <location>
        <begin position="118"/>
        <end position="137"/>
    </location>
</feature>
<gene>
    <name evidence="2" type="ORF">N7452_007372</name>
</gene>
<dbReference type="Proteomes" id="UP001147695">
    <property type="component" value="Unassembled WGS sequence"/>
</dbReference>
<feature type="transmembrane region" description="Helical" evidence="1">
    <location>
        <begin position="618"/>
        <end position="642"/>
    </location>
</feature>
<keyword evidence="1" id="KW-1133">Transmembrane helix</keyword>
<keyword evidence="1" id="KW-0812">Transmembrane</keyword>
<dbReference type="EMBL" id="JAPZBQ010000004">
    <property type="protein sequence ID" value="KAJ5334969.1"/>
    <property type="molecule type" value="Genomic_DNA"/>
</dbReference>
<proteinExistence type="predicted"/>